<dbReference type="AlphaFoldDB" id="A0AAV4CV41"/>
<comment type="caution">
    <text evidence="1">The sequence shown here is derived from an EMBL/GenBank/DDBJ whole genome shotgun (WGS) entry which is preliminary data.</text>
</comment>
<gene>
    <name evidence="1" type="ORF">PoB_006224500</name>
</gene>
<dbReference type="PANTHER" id="PTHR47018">
    <property type="entry name" value="CXC DOMAIN-CONTAINING PROTEIN-RELATED"/>
    <property type="match status" value="1"/>
</dbReference>
<evidence type="ECO:0000313" key="1">
    <source>
        <dbReference type="EMBL" id="GFO35740.1"/>
    </source>
</evidence>
<accession>A0AAV4CV41</accession>
<proteinExistence type="predicted"/>
<keyword evidence="2" id="KW-1185">Reference proteome</keyword>
<dbReference type="PANTHER" id="PTHR47018:SF3">
    <property type="entry name" value="MYCBP-ASSOCIATED PROTEIN"/>
    <property type="match status" value="1"/>
</dbReference>
<protein>
    <submittedName>
        <fullName evidence="1">Uncharacterized protein</fullName>
    </submittedName>
</protein>
<organism evidence="1 2">
    <name type="scientific">Plakobranchus ocellatus</name>
    <dbReference type="NCBI Taxonomy" id="259542"/>
    <lineage>
        <taxon>Eukaryota</taxon>
        <taxon>Metazoa</taxon>
        <taxon>Spiralia</taxon>
        <taxon>Lophotrochozoa</taxon>
        <taxon>Mollusca</taxon>
        <taxon>Gastropoda</taxon>
        <taxon>Heterobranchia</taxon>
        <taxon>Euthyneura</taxon>
        <taxon>Panpulmonata</taxon>
        <taxon>Sacoglossa</taxon>
        <taxon>Placobranchoidea</taxon>
        <taxon>Plakobranchidae</taxon>
        <taxon>Plakobranchus</taxon>
    </lineage>
</organism>
<name>A0AAV4CV41_9GAST</name>
<evidence type="ECO:0000313" key="2">
    <source>
        <dbReference type="Proteomes" id="UP000735302"/>
    </source>
</evidence>
<reference evidence="1 2" key="1">
    <citation type="journal article" date="2021" name="Elife">
        <title>Chloroplast acquisition without the gene transfer in kleptoplastic sea slugs, Plakobranchus ocellatus.</title>
        <authorList>
            <person name="Maeda T."/>
            <person name="Takahashi S."/>
            <person name="Yoshida T."/>
            <person name="Shimamura S."/>
            <person name="Takaki Y."/>
            <person name="Nagai Y."/>
            <person name="Toyoda A."/>
            <person name="Suzuki Y."/>
            <person name="Arimoto A."/>
            <person name="Ishii H."/>
            <person name="Satoh N."/>
            <person name="Nishiyama T."/>
            <person name="Hasebe M."/>
            <person name="Maruyama T."/>
            <person name="Minagawa J."/>
            <person name="Obokata J."/>
            <person name="Shigenobu S."/>
        </authorList>
    </citation>
    <scope>NUCLEOTIDE SEQUENCE [LARGE SCALE GENOMIC DNA]</scope>
</reference>
<dbReference type="Proteomes" id="UP000735302">
    <property type="component" value="Unassembled WGS sequence"/>
</dbReference>
<sequence>MESSQLSYFDLHISCFEQMLPLFFSRDHHNYARYLTTYIILLLNLNDSHPGAEESIRVKGFGVCKSPASGARNAVDLTIEQTINRRAKCKGGIVGFRQNLAAYHKLCITRHNRANLALALFEERG</sequence>
<dbReference type="EMBL" id="BLXT01007004">
    <property type="protein sequence ID" value="GFO35740.1"/>
    <property type="molecule type" value="Genomic_DNA"/>
</dbReference>